<keyword evidence="6" id="KW-0238">DNA-binding</keyword>
<dbReference type="PROSITE" id="PS00028">
    <property type="entry name" value="ZINC_FINGER_C2H2_1"/>
    <property type="match status" value="8"/>
</dbReference>
<keyword evidence="7" id="KW-0539">Nucleus</keyword>
<organism evidence="11 12">
    <name type="scientific">Heterotrigona itama</name>
    <dbReference type="NCBI Taxonomy" id="395501"/>
    <lineage>
        <taxon>Eukaryota</taxon>
        <taxon>Metazoa</taxon>
        <taxon>Ecdysozoa</taxon>
        <taxon>Arthropoda</taxon>
        <taxon>Hexapoda</taxon>
        <taxon>Insecta</taxon>
        <taxon>Pterygota</taxon>
        <taxon>Neoptera</taxon>
        <taxon>Endopterygota</taxon>
        <taxon>Hymenoptera</taxon>
        <taxon>Apocrita</taxon>
        <taxon>Aculeata</taxon>
        <taxon>Apoidea</taxon>
        <taxon>Anthophila</taxon>
        <taxon>Apidae</taxon>
        <taxon>Heterotrigona</taxon>
    </lineage>
</organism>
<evidence type="ECO:0000259" key="10">
    <source>
        <dbReference type="PROSITE" id="PS50157"/>
    </source>
</evidence>
<feature type="region of interest" description="Disordered" evidence="9">
    <location>
        <begin position="55"/>
        <end position="148"/>
    </location>
</feature>
<keyword evidence="4 8" id="KW-0863">Zinc-finger</keyword>
<evidence type="ECO:0000256" key="7">
    <source>
        <dbReference type="ARBA" id="ARBA00023242"/>
    </source>
</evidence>
<dbReference type="GO" id="GO:0003677">
    <property type="term" value="F:DNA binding"/>
    <property type="evidence" value="ECO:0007669"/>
    <property type="project" value="UniProtKB-KW"/>
</dbReference>
<dbReference type="PANTHER" id="PTHR16515:SF49">
    <property type="entry name" value="GASTRULA ZINC FINGER PROTEIN XLCGF49.1-LIKE-RELATED"/>
    <property type="match status" value="1"/>
</dbReference>
<dbReference type="AlphaFoldDB" id="A0A6V7H253"/>
<dbReference type="GO" id="GO:0008270">
    <property type="term" value="F:zinc ion binding"/>
    <property type="evidence" value="ECO:0007669"/>
    <property type="project" value="UniProtKB-KW"/>
</dbReference>
<keyword evidence="12" id="KW-1185">Reference proteome</keyword>
<dbReference type="SUPFAM" id="SSF57667">
    <property type="entry name" value="beta-beta-alpha zinc fingers"/>
    <property type="match status" value="4"/>
</dbReference>
<dbReference type="InterPro" id="IPR036236">
    <property type="entry name" value="Znf_C2H2_sf"/>
</dbReference>
<dbReference type="SMART" id="SM00355">
    <property type="entry name" value="ZnF_C2H2"/>
    <property type="match status" value="8"/>
</dbReference>
<dbReference type="Gene3D" id="3.30.160.60">
    <property type="entry name" value="Classic Zinc Finger"/>
    <property type="match status" value="5"/>
</dbReference>
<proteinExistence type="predicted"/>
<feature type="compositionally biased region" description="Polar residues" evidence="9">
    <location>
        <begin position="106"/>
        <end position="115"/>
    </location>
</feature>
<accession>A0A6V7H253</accession>
<evidence type="ECO:0000256" key="9">
    <source>
        <dbReference type="SAM" id="MobiDB-lite"/>
    </source>
</evidence>
<evidence type="ECO:0000256" key="2">
    <source>
        <dbReference type="ARBA" id="ARBA00022723"/>
    </source>
</evidence>
<evidence type="ECO:0000256" key="1">
    <source>
        <dbReference type="ARBA" id="ARBA00004123"/>
    </source>
</evidence>
<dbReference type="InterPro" id="IPR013087">
    <property type="entry name" value="Znf_C2H2_type"/>
</dbReference>
<feature type="domain" description="C2H2-type" evidence="10">
    <location>
        <begin position="305"/>
        <end position="327"/>
    </location>
</feature>
<dbReference type="GO" id="GO:0010468">
    <property type="term" value="P:regulation of gene expression"/>
    <property type="evidence" value="ECO:0007669"/>
    <property type="project" value="TreeGrafter"/>
</dbReference>
<keyword evidence="2" id="KW-0479">Metal-binding</keyword>
<feature type="domain" description="C2H2-type" evidence="10">
    <location>
        <begin position="247"/>
        <end position="275"/>
    </location>
</feature>
<evidence type="ECO:0000313" key="12">
    <source>
        <dbReference type="Proteomes" id="UP000752696"/>
    </source>
</evidence>
<keyword evidence="3" id="KW-0677">Repeat</keyword>
<evidence type="ECO:0000256" key="8">
    <source>
        <dbReference type="PROSITE-ProRule" id="PRU00042"/>
    </source>
</evidence>
<evidence type="ECO:0000256" key="6">
    <source>
        <dbReference type="ARBA" id="ARBA00023125"/>
    </source>
</evidence>
<feature type="domain" description="C2H2-type" evidence="10">
    <location>
        <begin position="217"/>
        <end position="245"/>
    </location>
</feature>
<name>A0A6V7H253_9HYME</name>
<evidence type="ECO:0000256" key="4">
    <source>
        <dbReference type="ARBA" id="ARBA00022771"/>
    </source>
</evidence>
<comment type="caution">
    <text evidence="11">The sequence shown here is derived from an EMBL/GenBank/DDBJ whole genome shotgun (WGS) entry which is preliminary data.</text>
</comment>
<dbReference type="InterPro" id="IPR050331">
    <property type="entry name" value="Zinc_finger"/>
</dbReference>
<sequence>MKSNISISYEEFGSRGDPHLDTTSMDYRRNNRRYYTIVITNNLSNPSSLTYHYPCFREEPSPGQQRNRERNSSYCLTAVDRRSRRRLKSRTKSKYPSDESPGDSIDSANFENSQDALRRIQGEKSKRLKAGVQTSSLTEDTESARSKKDEVEVDRVLDKIKNTCPFCEKRFDDAKKVENHVTYVHRKPYKCDMCKRAYHTARTLEEHKVIHRPDYFFECKICHVKYKSENSLKRHDMRTHGDYESKYVCELCGRSYKLKTDLTYHMKRSHASELQICRFCGKEVKNVKGHEWRHQKRSKEARYEYTCHLCRKKFLHRSRLDNHLRLHEKGFKCEECGKEYRGTRELISHRRYKHGQAKILTCVLCQKAFPSSSNFYQHVLTHAGIRPYKCDVCEEDFTQRSSLLRHRTHHPGPLPPLHSSRPQIAELARSYLQKLQNDKSCVFDARL</sequence>
<reference evidence="11" key="1">
    <citation type="submission" date="2020-07" db="EMBL/GenBank/DDBJ databases">
        <authorList>
            <person name="Nazaruddin N."/>
        </authorList>
    </citation>
    <scope>NUCLEOTIDE SEQUENCE</scope>
</reference>
<feature type="compositionally biased region" description="Basic and acidic residues" evidence="9">
    <location>
        <begin position="116"/>
        <end position="125"/>
    </location>
</feature>
<dbReference type="OrthoDB" id="6077919at2759"/>
<dbReference type="Proteomes" id="UP000752696">
    <property type="component" value="Unassembled WGS sequence"/>
</dbReference>
<protein>
    <recommendedName>
        <fullName evidence="10">C2H2-type domain-containing protein</fullName>
    </recommendedName>
</protein>
<keyword evidence="5" id="KW-0862">Zinc</keyword>
<dbReference type="PROSITE" id="PS50157">
    <property type="entry name" value="ZINC_FINGER_C2H2_2"/>
    <property type="match status" value="7"/>
</dbReference>
<dbReference type="GO" id="GO:0005634">
    <property type="term" value="C:nucleus"/>
    <property type="evidence" value="ECO:0007669"/>
    <property type="project" value="UniProtKB-SubCell"/>
</dbReference>
<gene>
    <name evidence="11" type="ORF">MHI_LOCUS262575</name>
</gene>
<comment type="subcellular location">
    <subcellularLocation>
        <location evidence="1">Nucleus</location>
    </subcellularLocation>
</comment>
<evidence type="ECO:0000256" key="5">
    <source>
        <dbReference type="ARBA" id="ARBA00022833"/>
    </source>
</evidence>
<evidence type="ECO:0000313" key="11">
    <source>
        <dbReference type="EMBL" id="CAD1472132.1"/>
    </source>
</evidence>
<feature type="domain" description="C2H2-type" evidence="10">
    <location>
        <begin position="388"/>
        <end position="415"/>
    </location>
</feature>
<feature type="compositionally biased region" description="Basic residues" evidence="9">
    <location>
        <begin position="82"/>
        <end position="93"/>
    </location>
</feature>
<dbReference type="FunFam" id="3.30.160.60:FF:000340">
    <property type="entry name" value="zinc finger protein 473 isoform X1"/>
    <property type="match status" value="1"/>
</dbReference>
<dbReference type="EMBL" id="CAJDYZ010005011">
    <property type="protein sequence ID" value="CAD1472132.1"/>
    <property type="molecule type" value="Genomic_DNA"/>
</dbReference>
<feature type="domain" description="C2H2-type" evidence="10">
    <location>
        <begin position="331"/>
        <end position="359"/>
    </location>
</feature>
<evidence type="ECO:0000256" key="3">
    <source>
        <dbReference type="ARBA" id="ARBA00022737"/>
    </source>
</evidence>
<dbReference type="Pfam" id="PF00096">
    <property type="entry name" value="zf-C2H2"/>
    <property type="match status" value="4"/>
</dbReference>
<feature type="region of interest" description="Disordered" evidence="9">
    <location>
        <begin position="1"/>
        <end position="25"/>
    </location>
</feature>
<feature type="domain" description="C2H2-type" evidence="10">
    <location>
        <begin position="189"/>
        <end position="216"/>
    </location>
</feature>
<dbReference type="PANTHER" id="PTHR16515">
    <property type="entry name" value="PR DOMAIN ZINC FINGER PROTEIN"/>
    <property type="match status" value="1"/>
</dbReference>
<feature type="domain" description="C2H2-type" evidence="10">
    <location>
        <begin position="360"/>
        <end position="387"/>
    </location>
</feature>
<feature type="compositionally biased region" description="Basic and acidic residues" evidence="9">
    <location>
        <begin position="55"/>
        <end position="71"/>
    </location>
</feature>